<comment type="caution">
    <text evidence="2">The sequence shown here is derived from an EMBL/GenBank/DDBJ whole genome shotgun (WGS) entry which is preliminary data.</text>
</comment>
<dbReference type="RefSeq" id="WP_381164467.1">
    <property type="nucleotide sequence ID" value="NZ_JBHSFK010000014.1"/>
</dbReference>
<organism evidence="2 3">
    <name type="scientific">Streptomyces vulcanius</name>
    <dbReference type="NCBI Taxonomy" id="1441876"/>
    <lineage>
        <taxon>Bacteria</taxon>
        <taxon>Bacillati</taxon>
        <taxon>Actinomycetota</taxon>
        <taxon>Actinomycetes</taxon>
        <taxon>Kitasatosporales</taxon>
        <taxon>Streptomycetaceae</taxon>
        <taxon>Streptomyces</taxon>
    </lineage>
</organism>
<feature type="transmembrane region" description="Helical" evidence="1">
    <location>
        <begin position="100"/>
        <end position="119"/>
    </location>
</feature>
<sequence length="254" mass="26250">MNSATVRNLLVRGMLAGLGAGVLALFVAFFLGEPNVDKAIGFEETHAATHEHEVELVSRSLQSTAGLATGVLIYGIAFGGIAALAYCFCLGRVGRFTPRATALLLSACALAVVYVVPFLKYPANPPAVGNPDTIGNRTTLYFLMIVLSVLLAVAAALLGKRLAPKLGTWNATVTAVGAFALAIGLAFAFLPAVNEVPSGFPATVLWRFRLSALAIQATLWGGFGLVFGELAERLLNPDPPLAVAASTSAVAAPG</sequence>
<feature type="transmembrane region" description="Helical" evidence="1">
    <location>
        <begin position="210"/>
        <end position="228"/>
    </location>
</feature>
<evidence type="ECO:0000313" key="3">
    <source>
        <dbReference type="Proteomes" id="UP001595839"/>
    </source>
</evidence>
<feature type="transmembrane region" description="Helical" evidence="1">
    <location>
        <begin position="139"/>
        <end position="159"/>
    </location>
</feature>
<evidence type="ECO:0000313" key="2">
    <source>
        <dbReference type="EMBL" id="MFC4502185.1"/>
    </source>
</evidence>
<accession>A0ABV9AS97</accession>
<keyword evidence="1" id="KW-0472">Membrane</keyword>
<dbReference type="EMBL" id="JBHSFK010000014">
    <property type="protein sequence ID" value="MFC4502185.1"/>
    <property type="molecule type" value="Genomic_DNA"/>
</dbReference>
<name>A0ABV9AS97_9ACTN</name>
<dbReference type="Pfam" id="PF09490">
    <property type="entry name" value="CbtA"/>
    <property type="match status" value="1"/>
</dbReference>
<keyword evidence="1" id="KW-1133">Transmembrane helix</keyword>
<evidence type="ECO:0000256" key="1">
    <source>
        <dbReference type="SAM" id="Phobius"/>
    </source>
</evidence>
<dbReference type="Proteomes" id="UP001595839">
    <property type="component" value="Unassembled WGS sequence"/>
</dbReference>
<keyword evidence="1" id="KW-0812">Transmembrane</keyword>
<feature type="transmembrane region" description="Helical" evidence="1">
    <location>
        <begin position="65"/>
        <end position="88"/>
    </location>
</feature>
<gene>
    <name evidence="2" type="ORF">ACFPIH_22085</name>
</gene>
<proteinExistence type="predicted"/>
<reference evidence="3" key="1">
    <citation type="journal article" date="2019" name="Int. J. Syst. Evol. Microbiol.">
        <title>The Global Catalogue of Microorganisms (GCM) 10K type strain sequencing project: providing services to taxonomists for standard genome sequencing and annotation.</title>
        <authorList>
            <consortium name="The Broad Institute Genomics Platform"/>
            <consortium name="The Broad Institute Genome Sequencing Center for Infectious Disease"/>
            <person name="Wu L."/>
            <person name="Ma J."/>
        </authorList>
    </citation>
    <scope>NUCLEOTIDE SEQUENCE [LARGE SCALE GENOMIC DNA]</scope>
    <source>
        <strain evidence="3">CGMCC 4.7177</strain>
    </source>
</reference>
<keyword evidence="3" id="KW-1185">Reference proteome</keyword>
<feature type="transmembrane region" description="Helical" evidence="1">
    <location>
        <begin position="9"/>
        <end position="31"/>
    </location>
</feature>
<protein>
    <submittedName>
        <fullName evidence="2">CbtA family protein</fullName>
    </submittedName>
</protein>
<feature type="transmembrane region" description="Helical" evidence="1">
    <location>
        <begin position="171"/>
        <end position="190"/>
    </location>
</feature>
<dbReference type="InterPro" id="IPR012666">
    <property type="entry name" value="CbtA_put"/>
</dbReference>